<dbReference type="Proteomes" id="UP001141327">
    <property type="component" value="Unassembled WGS sequence"/>
</dbReference>
<organism evidence="11 12">
    <name type="scientific">Paratrimastix pyriformis</name>
    <dbReference type="NCBI Taxonomy" id="342808"/>
    <lineage>
        <taxon>Eukaryota</taxon>
        <taxon>Metamonada</taxon>
        <taxon>Preaxostyla</taxon>
        <taxon>Paratrimastigidae</taxon>
        <taxon>Paratrimastix</taxon>
    </lineage>
</organism>
<keyword evidence="6" id="KW-0256">Endoplasmic reticulum</keyword>
<dbReference type="InterPro" id="IPR019540">
    <property type="entry name" value="PtdIno-glycan_biosynth_class_S"/>
</dbReference>
<feature type="transmembrane region" description="Helical" evidence="10">
    <location>
        <begin position="7"/>
        <end position="25"/>
    </location>
</feature>
<comment type="pathway">
    <text evidence="2">Glycolipid biosynthesis; glycosylphosphatidylinositol-anchor biosynthesis.</text>
</comment>
<dbReference type="PANTHER" id="PTHR21072:SF13">
    <property type="entry name" value="GPI TRANSAMIDASE COMPONENT PIG-S"/>
    <property type="match status" value="1"/>
</dbReference>
<evidence type="ECO:0000256" key="6">
    <source>
        <dbReference type="ARBA" id="ARBA00022824"/>
    </source>
</evidence>
<sequence>MKSRHQVLVAFAVFLLAGLPIWFYLMRVPRDIGGWEAQIQALHGLWQNGCRNSLRLAIVCPQSQSECSGFSEDNVQMVFEPHCLRVSIVQSPVPVPSAAMADADLDDFLRDHVPSTGQDEDQAVTVFLLPMAASPKSTKPVVKLGKYQHGWVAIAPEMLHHPTVMSSIADQLGHLLMRDGMPQKLGSIGYQEHVLAFGLVHATAHRTAAWDFDGLAKAYLAPLLARLAVVANFTLSSQVLYNAPATQRPRLQDGDAGAVLSPDLLRNFVNRDQWDLALPTSVAPTHRFVAYVPGGASATAQQPADGQAALDAAATLTVVDETGRPVPNNGFLVPRWGGVVIVNLPPDAPAGAPLAASVQQAIMGAFVGQLRAHLGLQPVPLAADGSCPACAPEGLSLWEETCLARARALEAGAEAANTLTSFLHTVRNITVLPVTPAVSDLVQRALEHLTRAEAALLRGAYHAASREARSAVALAHQAYFHQGLHPSTMLMSSRSSCPPVLPVVADMIPEPHVIIVVMSSMSSPSFDMIPNMIPSLYFPPNHSYAVYSPFFLPLYLTVALKCVAALREWRAGRRGGPQAKKSHSL</sequence>
<evidence type="ECO:0000256" key="5">
    <source>
        <dbReference type="ARBA" id="ARBA00022692"/>
    </source>
</evidence>
<keyword evidence="5 10" id="KW-0812">Transmembrane</keyword>
<dbReference type="EMBL" id="JAPMOS010000065">
    <property type="protein sequence ID" value="KAJ4456608.1"/>
    <property type="molecule type" value="Genomic_DNA"/>
</dbReference>
<evidence type="ECO:0000256" key="4">
    <source>
        <dbReference type="ARBA" id="ARBA00022502"/>
    </source>
</evidence>
<evidence type="ECO:0000256" key="10">
    <source>
        <dbReference type="SAM" id="Phobius"/>
    </source>
</evidence>
<keyword evidence="12" id="KW-1185">Reference proteome</keyword>
<evidence type="ECO:0000256" key="8">
    <source>
        <dbReference type="ARBA" id="ARBA00023136"/>
    </source>
</evidence>
<protein>
    <submittedName>
        <fullName evidence="11">Phosphatidylinositol-glycan biosynthesis class S protein</fullName>
    </submittedName>
</protein>
<evidence type="ECO:0000313" key="12">
    <source>
        <dbReference type="Proteomes" id="UP001141327"/>
    </source>
</evidence>
<evidence type="ECO:0000256" key="9">
    <source>
        <dbReference type="ARBA" id="ARBA00023180"/>
    </source>
</evidence>
<evidence type="ECO:0000256" key="3">
    <source>
        <dbReference type="ARBA" id="ARBA00005316"/>
    </source>
</evidence>
<name>A0ABQ8UCV0_9EUKA</name>
<proteinExistence type="inferred from homology"/>
<comment type="similarity">
    <text evidence="3">Belongs to the PIGS family.</text>
</comment>
<keyword evidence="4" id="KW-0337">GPI-anchor biosynthesis</keyword>
<evidence type="ECO:0000256" key="2">
    <source>
        <dbReference type="ARBA" id="ARBA00004687"/>
    </source>
</evidence>
<comment type="subcellular location">
    <subcellularLocation>
        <location evidence="1">Endoplasmic reticulum membrane</location>
        <topology evidence="1">Multi-pass membrane protein</topology>
    </subcellularLocation>
</comment>
<keyword evidence="8 10" id="KW-0472">Membrane</keyword>
<evidence type="ECO:0000256" key="7">
    <source>
        <dbReference type="ARBA" id="ARBA00022989"/>
    </source>
</evidence>
<accession>A0ABQ8UCV0</accession>
<comment type="caution">
    <text evidence="11">The sequence shown here is derived from an EMBL/GenBank/DDBJ whole genome shotgun (WGS) entry which is preliminary data.</text>
</comment>
<dbReference type="PANTHER" id="PTHR21072">
    <property type="entry name" value="GPI TRANSAMIDASE COMPONENT PIG-S"/>
    <property type="match status" value="1"/>
</dbReference>
<keyword evidence="9" id="KW-0325">Glycoprotein</keyword>
<reference evidence="11" key="1">
    <citation type="journal article" date="2022" name="bioRxiv">
        <title>Genomics of Preaxostyla Flagellates Illuminates Evolutionary Transitions and the Path Towards Mitochondrial Loss.</title>
        <authorList>
            <person name="Novak L.V.F."/>
            <person name="Treitli S.C."/>
            <person name="Pyrih J."/>
            <person name="Halakuc P."/>
            <person name="Pipaliya S.V."/>
            <person name="Vacek V."/>
            <person name="Brzon O."/>
            <person name="Soukal P."/>
            <person name="Eme L."/>
            <person name="Dacks J.B."/>
            <person name="Karnkowska A."/>
            <person name="Elias M."/>
            <person name="Hampl V."/>
        </authorList>
    </citation>
    <scope>NUCLEOTIDE SEQUENCE</scope>
    <source>
        <strain evidence="11">RCP-MX</strain>
    </source>
</reference>
<evidence type="ECO:0000313" key="11">
    <source>
        <dbReference type="EMBL" id="KAJ4456608.1"/>
    </source>
</evidence>
<dbReference type="Pfam" id="PF10510">
    <property type="entry name" value="PIG-S"/>
    <property type="match status" value="2"/>
</dbReference>
<evidence type="ECO:0000256" key="1">
    <source>
        <dbReference type="ARBA" id="ARBA00004477"/>
    </source>
</evidence>
<keyword evidence="7 10" id="KW-1133">Transmembrane helix</keyword>
<gene>
    <name evidence="11" type="ORF">PAPYR_8087</name>
</gene>